<dbReference type="InterPro" id="IPR013783">
    <property type="entry name" value="Ig-like_fold"/>
</dbReference>
<sequence length="386" mass="42445">LLFTLLGITACDEKEDPVISIDDSSKEITFSAAAGEKIITVKGVTAFEVTDSGNDTWYQYPKKVEGNKFTVSVDANLTPNERKVSLTISSGKSEPVSFSITQDGSIFDVSPNDKVLNFEGRGNSLIIYVTNTAEVAYSVEIPGDDDWLSSNISPVDWSLTLTAAPSNILSRESIVNLILGDKVIPLTITQSINIAGDYILSYYNNYYYPDVETDDNGNPLYIEYLRKVTLQVGKENGTYVIKENLPEKVDSLVFTYKNEVLSIVSGQMVGQRDVYSPRTGNTTHYNLIVQMADTGNESIHQSEDPLSYDAPLTIDNGVICFIFEATAYERWSYDAIAITGGGALHTLKDIKLIADIGEDIDEIKEPEPEPALVENTSDDNPGKQPR</sequence>
<gene>
    <name evidence="3" type="ORF">EZS27_027398</name>
</gene>
<evidence type="ECO:0000259" key="2">
    <source>
        <dbReference type="Pfam" id="PF13004"/>
    </source>
</evidence>
<evidence type="ECO:0000256" key="1">
    <source>
        <dbReference type="SAM" id="MobiDB-lite"/>
    </source>
</evidence>
<name>A0A5J4QQ56_9ZZZZ</name>
<dbReference type="EMBL" id="SNRY01002876">
    <property type="protein sequence ID" value="KAA6323134.1"/>
    <property type="molecule type" value="Genomic_DNA"/>
</dbReference>
<dbReference type="Gene3D" id="2.60.40.10">
    <property type="entry name" value="Immunoglobulins"/>
    <property type="match status" value="1"/>
</dbReference>
<accession>A0A5J4QQ56</accession>
<dbReference type="InterPro" id="IPR024361">
    <property type="entry name" value="BACON"/>
</dbReference>
<dbReference type="AlphaFoldDB" id="A0A5J4QQ56"/>
<feature type="non-terminal residue" evidence="3">
    <location>
        <position position="1"/>
    </location>
</feature>
<comment type="caution">
    <text evidence="3">The sequence shown here is derived from an EMBL/GenBank/DDBJ whole genome shotgun (WGS) entry which is preliminary data.</text>
</comment>
<protein>
    <recommendedName>
        <fullName evidence="2">BACON domain-containing protein</fullName>
    </recommendedName>
</protein>
<dbReference type="Pfam" id="PF13004">
    <property type="entry name" value="BACON"/>
    <property type="match status" value="1"/>
</dbReference>
<feature type="domain" description="BACON" evidence="2">
    <location>
        <begin position="50"/>
        <end position="102"/>
    </location>
</feature>
<feature type="region of interest" description="Disordered" evidence="1">
    <location>
        <begin position="361"/>
        <end position="386"/>
    </location>
</feature>
<organism evidence="3">
    <name type="scientific">termite gut metagenome</name>
    <dbReference type="NCBI Taxonomy" id="433724"/>
    <lineage>
        <taxon>unclassified sequences</taxon>
        <taxon>metagenomes</taxon>
        <taxon>organismal metagenomes</taxon>
    </lineage>
</organism>
<dbReference type="CDD" id="cd14948">
    <property type="entry name" value="BACON"/>
    <property type="match status" value="1"/>
</dbReference>
<evidence type="ECO:0000313" key="3">
    <source>
        <dbReference type="EMBL" id="KAA6323134.1"/>
    </source>
</evidence>
<proteinExistence type="predicted"/>
<reference evidence="3" key="1">
    <citation type="submission" date="2019-03" db="EMBL/GenBank/DDBJ databases">
        <title>Single cell metagenomics reveals metabolic interactions within the superorganism composed of flagellate Streblomastix strix and complex community of Bacteroidetes bacteria on its surface.</title>
        <authorList>
            <person name="Treitli S.C."/>
            <person name="Kolisko M."/>
            <person name="Husnik F."/>
            <person name="Keeling P."/>
            <person name="Hampl V."/>
        </authorList>
    </citation>
    <scope>NUCLEOTIDE SEQUENCE</scope>
    <source>
        <strain evidence="3">STM</strain>
    </source>
</reference>